<feature type="region of interest" description="Disordered" evidence="1">
    <location>
        <begin position="90"/>
        <end position="148"/>
    </location>
</feature>
<dbReference type="EMBL" id="CADCXV010000714">
    <property type="protein sequence ID" value="CAB0033534.1"/>
    <property type="molecule type" value="Genomic_DNA"/>
</dbReference>
<feature type="compositionally biased region" description="Polar residues" evidence="1">
    <location>
        <begin position="709"/>
        <end position="718"/>
    </location>
</feature>
<proteinExistence type="predicted"/>
<name>A0A6H5I6E5_9HYME</name>
<dbReference type="Proteomes" id="UP000479190">
    <property type="component" value="Unassembled WGS sequence"/>
</dbReference>
<keyword evidence="3" id="KW-1185">Reference proteome</keyword>
<sequence length="718" mass="81901">MQRKIGFVRYNRRRCSCATTAPPARLFRSYQSLGRRGVLVQRRLRQPTEHLPVGRTLGRARPARRQSRARGQIFLVVSFRCFVVASHDPQRRGHRGSARRREAGLPRARSLQRDQESGARDDATRDATDQTATDQEEQPLHLRRPHEPERQLRLLSSGGRPSHQADLLPVDLLDRTIEINICACCEICARAVCVCVHESPLFPRARPRVPDTYKYLPTTRRRAYNDIIFKAAAAELLCRGAHITIDFIITRDCGAAHACTRFSHPRATSTREQRVARQVLLLVRAETPASAAQYNPLAVSLRPDRVYLVLISYRKCPNAARIAIHTNCSIRCMCNMAIARERERRKEKRKGEAAEKSRSRIYIYRAYMGTLQYEMRSLYARCIWEGNKYAMAIAQTFTHTQTYSLKFARVSNSGFASERERKNSKSEIVYNVMRKTLLRSGTYRSSTIYLYAIRQRYAFSRKAKAYTATAAVACLARAALFTGLSLIRFYTFLSLSFCLSLPRTCFCNDSDDYECKNNNNSRSSSWSNINSNYNNRKRKRTTTTTTMRLERRKTKTTHKLLHRARERERKNVELYIYTLVNTARSLGASRRPRSHTRRRRRSGGQYEKIRYFTRSETSSKTKAGGGHSIIHNYAIPISLGRKCRSAGPYLARRATDSRAHIHAAASRYYTMKGVVVVLYIIHKLESCAVQSGSEGGAPPSEPRRASKATAAQNGGSTL</sequence>
<reference evidence="2 3" key="1">
    <citation type="submission" date="2020-02" db="EMBL/GenBank/DDBJ databases">
        <authorList>
            <person name="Ferguson B K."/>
        </authorList>
    </citation>
    <scope>NUCLEOTIDE SEQUENCE [LARGE SCALE GENOMIC DNA]</scope>
</reference>
<feature type="compositionally biased region" description="Basic residues" evidence="1">
    <location>
        <begin position="590"/>
        <end position="602"/>
    </location>
</feature>
<feature type="region of interest" description="Disordered" evidence="1">
    <location>
        <begin position="690"/>
        <end position="718"/>
    </location>
</feature>
<feature type="region of interest" description="Disordered" evidence="1">
    <location>
        <begin position="518"/>
        <end position="542"/>
    </location>
</feature>
<feature type="compositionally biased region" description="Basic and acidic residues" evidence="1">
    <location>
        <begin position="111"/>
        <end position="128"/>
    </location>
</feature>
<feature type="region of interest" description="Disordered" evidence="1">
    <location>
        <begin position="587"/>
        <end position="607"/>
    </location>
</feature>
<evidence type="ECO:0000313" key="2">
    <source>
        <dbReference type="EMBL" id="CAB0033534.1"/>
    </source>
</evidence>
<feature type="compositionally biased region" description="Low complexity" evidence="1">
    <location>
        <begin position="518"/>
        <end position="534"/>
    </location>
</feature>
<evidence type="ECO:0000313" key="3">
    <source>
        <dbReference type="Proteomes" id="UP000479190"/>
    </source>
</evidence>
<accession>A0A6H5I6E5</accession>
<evidence type="ECO:0000256" key="1">
    <source>
        <dbReference type="SAM" id="MobiDB-lite"/>
    </source>
</evidence>
<gene>
    <name evidence="2" type="ORF">TBRA_LOCUS5435</name>
</gene>
<dbReference type="AlphaFoldDB" id="A0A6H5I6E5"/>
<protein>
    <submittedName>
        <fullName evidence="2">Uncharacterized protein</fullName>
    </submittedName>
</protein>
<organism evidence="2 3">
    <name type="scientific">Trichogramma brassicae</name>
    <dbReference type="NCBI Taxonomy" id="86971"/>
    <lineage>
        <taxon>Eukaryota</taxon>
        <taxon>Metazoa</taxon>
        <taxon>Ecdysozoa</taxon>
        <taxon>Arthropoda</taxon>
        <taxon>Hexapoda</taxon>
        <taxon>Insecta</taxon>
        <taxon>Pterygota</taxon>
        <taxon>Neoptera</taxon>
        <taxon>Endopterygota</taxon>
        <taxon>Hymenoptera</taxon>
        <taxon>Apocrita</taxon>
        <taxon>Proctotrupomorpha</taxon>
        <taxon>Chalcidoidea</taxon>
        <taxon>Trichogrammatidae</taxon>
        <taxon>Trichogramma</taxon>
    </lineage>
</organism>